<dbReference type="InterPro" id="IPR008974">
    <property type="entry name" value="TRAF-like"/>
</dbReference>
<sequence length="129" mass="15117">MDVRTLRRSNNLIRIPSPLTALGPNEAFQGSTFVFEWKVESFKTLEDLEYCSKTFSTNQRHLWKLIVYPHGRKDKNSITVFLYSATNNANGSIRFQRKDVTFAISMQAGDFTHRIVKEKRNFDKKKPYH</sequence>
<dbReference type="Pfam" id="PF22486">
    <property type="entry name" value="MATH_2"/>
    <property type="match status" value="1"/>
</dbReference>
<evidence type="ECO:0000259" key="1">
    <source>
        <dbReference type="PROSITE" id="PS50144"/>
    </source>
</evidence>
<dbReference type="InterPro" id="IPR002083">
    <property type="entry name" value="MATH/TRAF_dom"/>
</dbReference>
<dbReference type="AlphaFoldDB" id="A0A433Q748"/>
<proteinExistence type="predicted"/>
<protein>
    <recommendedName>
        <fullName evidence="1">MATH domain-containing protein</fullName>
    </recommendedName>
</protein>
<feature type="non-terminal residue" evidence="2">
    <location>
        <position position="129"/>
    </location>
</feature>
<gene>
    <name evidence="2" type="ORF">BC938DRAFT_471904</name>
</gene>
<dbReference type="SUPFAM" id="SSF49599">
    <property type="entry name" value="TRAF domain-like"/>
    <property type="match status" value="1"/>
</dbReference>
<dbReference type="Gene3D" id="2.60.210.10">
    <property type="entry name" value="Apoptosis, Tumor Necrosis Factor Receptor Associated Protein 2, Chain A"/>
    <property type="match status" value="1"/>
</dbReference>
<keyword evidence="3" id="KW-1185">Reference proteome</keyword>
<name>A0A433Q748_9FUNG</name>
<dbReference type="CDD" id="cd00121">
    <property type="entry name" value="MATH"/>
    <property type="match status" value="1"/>
</dbReference>
<reference evidence="2 3" key="1">
    <citation type="journal article" date="2018" name="New Phytol.">
        <title>Phylogenomics of Endogonaceae and evolution of mycorrhizas within Mucoromycota.</title>
        <authorList>
            <person name="Chang Y."/>
            <person name="Desiro A."/>
            <person name="Na H."/>
            <person name="Sandor L."/>
            <person name="Lipzen A."/>
            <person name="Clum A."/>
            <person name="Barry K."/>
            <person name="Grigoriev I.V."/>
            <person name="Martin F.M."/>
            <person name="Stajich J.E."/>
            <person name="Smith M.E."/>
            <person name="Bonito G."/>
            <person name="Spatafora J.W."/>
        </authorList>
    </citation>
    <scope>NUCLEOTIDE SEQUENCE [LARGE SCALE GENOMIC DNA]</scope>
    <source>
        <strain evidence="2 3">AD002</strain>
    </source>
</reference>
<dbReference type="PROSITE" id="PS50144">
    <property type="entry name" value="MATH"/>
    <property type="match status" value="1"/>
</dbReference>
<comment type="caution">
    <text evidence="2">The sequence shown here is derived from an EMBL/GenBank/DDBJ whole genome shotgun (WGS) entry which is preliminary data.</text>
</comment>
<accession>A0A433Q748</accession>
<evidence type="ECO:0000313" key="2">
    <source>
        <dbReference type="EMBL" id="RUS25605.1"/>
    </source>
</evidence>
<dbReference type="Proteomes" id="UP000274822">
    <property type="component" value="Unassembled WGS sequence"/>
</dbReference>
<organism evidence="2 3">
    <name type="scientific">Jimgerdemannia flammicorona</name>
    <dbReference type="NCBI Taxonomy" id="994334"/>
    <lineage>
        <taxon>Eukaryota</taxon>
        <taxon>Fungi</taxon>
        <taxon>Fungi incertae sedis</taxon>
        <taxon>Mucoromycota</taxon>
        <taxon>Mucoromycotina</taxon>
        <taxon>Endogonomycetes</taxon>
        <taxon>Endogonales</taxon>
        <taxon>Endogonaceae</taxon>
        <taxon>Jimgerdemannia</taxon>
    </lineage>
</organism>
<evidence type="ECO:0000313" key="3">
    <source>
        <dbReference type="Proteomes" id="UP000274822"/>
    </source>
</evidence>
<dbReference type="EMBL" id="RBNJ01012533">
    <property type="protein sequence ID" value="RUS25605.1"/>
    <property type="molecule type" value="Genomic_DNA"/>
</dbReference>
<feature type="domain" description="MATH" evidence="1">
    <location>
        <begin position="32"/>
        <end position="129"/>
    </location>
</feature>